<dbReference type="OrthoDB" id="6369810at2759"/>
<gene>
    <name evidence="1" type="ORF">DAT39_017941</name>
</gene>
<feature type="non-terminal residue" evidence="1">
    <location>
        <position position="54"/>
    </location>
</feature>
<keyword evidence="2" id="KW-1185">Reference proteome</keyword>
<reference evidence="1" key="1">
    <citation type="submission" date="2020-07" db="EMBL/GenBank/DDBJ databases">
        <title>Clarias magur genome sequencing, assembly and annotation.</title>
        <authorList>
            <person name="Kushwaha B."/>
            <person name="Kumar R."/>
            <person name="Das P."/>
            <person name="Joshi C.G."/>
            <person name="Kumar D."/>
            <person name="Nagpure N.S."/>
            <person name="Pandey M."/>
            <person name="Agarwal S."/>
            <person name="Srivastava S."/>
            <person name="Singh M."/>
            <person name="Sahoo L."/>
            <person name="Jayasankar P."/>
            <person name="Meher P.K."/>
            <person name="Koringa P.G."/>
            <person name="Iquebal M.A."/>
            <person name="Das S.P."/>
            <person name="Bit A."/>
            <person name="Patnaik S."/>
            <person name="Patel N."/>
            <person name="Shah T.M."/>
            <person name="Hinsu A."/>
            <person name="Jena J.K."/>
        </authorList>
    </citation>
    <scope>NUCLEOTIDE SEQUENCE</scope>
    <source>
        <strain evidence="1">CIFAMagur01</strain>
        <tissue evidence="1">Testis</tissue>
    </source>
</reference>
<dbReference type="SUPFAM" id="SSF56436">
    <property type="entry name" value="C-type lectin-like"/>
    <property type="match status" value="1"/>
</dbReference>
<organism evidence="1 2">
    <name type="scientific">Clarias magur</name>
    <name type="common">Asian catfish</name>
    <name type="synonym">Macropteronotus magur</name>
    <dbReference type="NCBI Taxonomy" id="1594786"/>
    <lineage>
        <taxon>Eukaryota</taxon>
        <taxon>Metazoa</taxon>
        <taxon>Chordata</taxon>
        <taxon>Craniata</taxon>
        <taxon>Vertebrata</taxon>
        <taxon>Euteleostomi</taxon>
        <taxon>Actinopterygii</taxon>
        <taxon>Neopterygii</taxon>
        <taxon>Teleostei</taxon>
        <taxon>Ostariophysi</taxon>
        <taxon>Siluriformes</taxon>
        <taxon>Clariidae</taxon>
        <taxon>Clarias</taxon>
    </lineage>
</organism>
<proteinExistence type="predicted"/>
<name>A0A8J4TKN2_CLAMG</name>
<dbReference type="CDD" id="cd00037">
    <property type="entry name" value="CLECT"/>
    <property type="match status" value="1"/>
</dbReference>
<dbReference type="AlphaFoldDB" id="A0A8J4TKN2"/>
<dbReference type="Gene3D" id="3.10.100.10">
    <property type="entry name" value="Mannose-Binding Protein A, subunit A"/>
    <property type="match status" value="1"/>
</dbReference>
<evidence type="ECO:0000313" key="2">
    <source>
        <dbReference type="Proteomes" id="UP000727407"/>
    </source>
</evidence>
<dbReference type="Proteomes" id="UP000727407">
    <property type="component" value="Unassembled WGS sequence"/>
</dbReference>
<protein>
    <submittedName>
        <fullName evidence="1">Putative C-type lectin domain family 20 member A isoform X1</fullName>
    </submittedName>
</protein>
<feature type="non-terminal residue" evidence="1">
    <location>
        <position position="1"/>
    </location>
</feature>
<sequence length="54" mass="6262">VFPLTLPVTRKYYLIQQGKPWSAAQAYCQAEYADLAIIDTNDNMVRLQKETQEK</sequence>
<dbReference type="InterPro" id="IPR016186">
    <property type="entry name" value="C-type_lectin-like/link_sf"/>
</dbReference>
<dbReference type="EMBL" id="QNUK01000508">
    <property type="protein sequence ID" value="KAF5892354.1"/>
    <property type="molecule type" value="Genomic_DNA"/>
</dbReference>
<dbReference type="InterPro" id="IPR016187">
    <property type="entry name" value="CTDL_fold"/>
</dbReference>
<comment type="caution">
    <text evidence="1">The sequence shown here is derived from an EMBL/GenBank/DDBJ whole genome shotgun (WGS) entry which is preliminary data.</text>
</comment>
<evidence type="ECO:0000313" key="1">
    <source>
        <dbReference type="EMBL" id="KAF5892354.1"/>
    </source>
</evidence>
<accession>A0A8J4TKN2</accession>